<dbReference type="SMART" id="SM00882">
    <property type="entry name" value="CoA_trans"/>
    <property type="match status" value="1"/>
</dbReference>
<dbReference type="SUPFAM" id="SSF100950">
    <property type="entry name" value="NagB/RpiA/CoA transferase-like"/>
    <property type="match status" value="1"/>
</dbReference>
<dbReference type="Gene3D" id="3.40.1080.10">
    <property type="entry name" value="Glutaconate Coenzyme A-transferase"/>
    <property type="match status" value="1"/>
</dbReference>
<dbReference type="AlphaFoldDB" id="A0A921MGF3"/>
<dbReference type="Gene3D" id="3.30.30.40">
    <property type="match status" value="1"/>
</dbReference>
<organism evidence="3 4">
    <name type="scientific">Brevibacterium senegalense</name>
    <dbReference type="NCBI Taxonomy" id="1033736"/>
    <lineage>
        <taxon>Bacteria</taxon>
        <taxon>Bacillati</taxon>
        <taxon>Actinomycetota</taxon>
        <taxon>Actinomycetes</taxon>
        <taxon>Micrococcales</taxon>
        <taxon>Brevibacteriaceae</taxon>
        <taxon>Brevibacterium</taxon>
    </lineage>
</organism>
<evidence type="ECO:0000313" key="3">
    <source>
        <dbReference type="EMBL" id="HJG80844.1"/>
    </source>
</evidence>
<dbReference type="Proteomes" id="UP000784435">
    <property type="component" value="Unassembled WGS sequence"/>
</dbReference>
<feature type="region of interest" description="Disordered" evidence="2">
    <location>
        <begin position="306"/>
        <end position="334"/>
    </location>
</feature>
<reference evidence="3" key="2">
    <citation type="submission" date="2021-09" db="EMBL/GenBank/DDBJ databases">
        <authorList>
            <person name="Gilroy R."/>
        </authorList>
    </citation>
    <scope>NUCLEOTIDE SEQUENCE</scope>
    <source>
        <strain evidence="3">ChiGjej5B5-7349</strain>
    </source>
</reference>
<sequence>MAKDRVVPLPEAIRELVHDGDSIALEGFSHLIPFAAGHEIIRQGRRGLTFCRMTPDLLSDMMIAAGCVDRLVCSFFASGSAGALHEIRRRIEKHDPAPLEVEEYSHHAMVLRYHAGASRLPFIPIRSYAGSDLPSVNPDIRLVDDPYGDGTVYVVPPLNPDVTIVHAQRADRRGNVQIWGITGVQQEAVYAADRVIVTVEEIVDDEVVRSDPNRTLIPAHAVDAVCVVPRGAHPSYVQGSYDRDNAFYRMWPQMAKDSARLQEWLDTHVRGTKDHSEYLAAIGEEQLAPLTVAPRLSRPVDYGRRVPAAAGGASAGGGPAASGTAETATDGGDR</sequence>
<proteinExistence type="inferred from homology"/>
<dbReference type="Pfam" id="PF01144">
    <property type="entry name" value="CoA_trans"/>
    <property type="match status" value="1"/>
</dbReference>
<dbReference type="EMBL" id="DYUK01000227">
    <property type="protein sequence ID" value="HJG80844.1"/>
    <property type="molecule type" value="Genomic_DNA"/>
</dbReference>
<gene>
    <name evidence="3" type="ORF">K8V08_10580</name>
</gene>
<evidence type="ECO:0000256" key="2">
    <source>
        <dbReference type="SAM" id="MobiDB-lite"/>
    </source>
</evidence>
<dbReference type="PANTHER" id="PTHR43293">
    <property type="entry name" value="ACETATE COA-TRANSFERASE YDIF"/>
    <property type="match status" value="1"/>
</dbReference>
<dbReference type="InterPro" id="IPR037171">
    <property type="entry name" value="NagB/RpiA_transferase-like"/>
</dbReference>
<dbReference type="InterPro" id="IPR004165">
    <property type="entry name" value="CoA_trans_fam_I"/>
</dbReference>
<dbReference type="GO" id="GO:0008410">
    <property type="term" value="F:CoA-transferase activity"/>
    <property type="evidence" value="ECO:0007669"/>
    <property type="project" value="InterPro"/>
</dbReference>
<dbReference type="PANTHER" id="PTHR43293:SF3">
    <property type="entry name" value="CHOLESTEROL RING-CLEAVING HYDROLASE IPDB SUBUNIT"/>
    <property type="match status" value="1"/>
</dbReference>
<evidence type="ECO:0000313" key="4">
    <source>
        <dbReference type="Proteomes" id="UP000784435"/>
    </source>
</evidence>
<protein>
    <submittedName>
        <fullName evidence="3">CoA transferase subunit A</fullName>
    </submittedName>
</protein>
<evidence type="ECO:0000256" key="1">
    <source>
        <dbReference type="ARBA" id="ARBA00007047"/>
    </source>
</evidence>
<comment type="caution">
    <text evidence="3">The sequence shown here is derived from an EMBL/GenBank/DDBJ whole genome shotgun (WGS) entry which is preliminary data.</text>
</comment>
<accession>A0A921MGF3</accession>
<comment type="similarity">
    <text evidence="1">Belongs to the 3-oxoacid CoA-transferase subunit B family.</text>
</comment>
<name>A0A921MGF3_9MICO</name>
<reference evidence="3" key="1">
    <citation type="journal article" date="2021" name="PeerJ">
        <title>Extensive microbial diversity within the chicken gut microbiome revealed by metagenomics and culture.</title>
        <authorList>
            <person name="Gilroy R."/>
            <person name="Ravi A."/>
            <person name="Getino M."/>
            <person name="Pursley I."/>
            <person name="Horton D.L."/>
            <person name="Alikhan N.F."/>
            <person name="Baker D."/>
            <person name="Gharbi K."/>
            <person name="Hall N."/>
            <person name="Watson M."/>
            <person name="Adriaenssens E.M."/>
            <person name="Foster-Nyarko E."/>
            <person name="Jarju S."/>
            <person name="Secka A."/>
            <person name="Antonio M."/>
            <person name="Oren A."/>
            <person name="Chaudhuri R.R."/>
            <person name="La Ragione R."/>
            <person name="Hildebrand F."/>
            <person name="Pallen M.J."/>
        </authorList>
    </citation>
    <scope>NUCLEOTIDE SEQUENCE</scope>
    <source>
        <strain evidence="3">ChiGjej5B5-7349</strain>
    </source>
</reference>
<keyword evidence="3" id="KW-0808">Transferase</keyword>